<dbReference type="STRING" id="1705.CA21670_01375"/>
<dbReference type="Gene3D" id="1.10.260.40">
    <property type="entry name" value="lambda repressor-like DNA-binding domains"/>
    <property type="match status" value="1"/>
</dbReference>
<feature type="domain" description="HTH cro/C1-type" evidence="1">
    <location>
        <begin position="26"/>
        <end position="80"/>
    </location>
</feature>
<gene>
    <name evidence="2" type="ORF">AYJ05_03775</name>
</gene>
<evidence type="ECO:0000313" key="2">
    <source>
        <dbReference type="EMBL" id="OAH26576.1"/>
    </source>
</evidence>
<dbReference type="SUPFAM" id="SSF47413">
    <property type="entry name" value="lambda repressor-like DNA-binding domains"/>
    <property type="match status" value="1"/>
</dbReference>
<accession>A0A177ID61</accession>
<dbReference type="Proteomes" id="UP000076947">
    <property type="component" value="Unassembled WGS sequence"/>
</dbReference>
<dbReference type="CDD" id="cd00093">
    <property type="entry name" value="HTH_XRE"/>
    <property type="match status" value="1"/>
</dbReference>
<keyword evidence="3" id="KW-1185">Reference proteome</keyword>
<name>A0A177ID61_9CORY</name>
<reference evidence="3" key="1">
    <citation type="submission" date="2016-02" db="EMBL/GenBank/DDBJ databases">
        <authorList>
            <person name="Kaur G."/>
            <person name="Nair G.R."/>
            <person name="Mayilraj S."/>
        </authorList>
    </citation>
    <scope>NUCLEOTIDE SEQUENCE [LARGE SCALE GENOMIC DNA]</scope>
    <source>
        <strain evidence="3">GA-15</strain>
    </source>
</reference>
<proteinExistence type="predicted"/>
<dbReference type="RefSeq" id="WP_066840057.1">
    <property type="nucleotide sequence ID" value="NZ_LSTQ01000023.1"/>
</dbReference>
<dbReference type="InterPro" id="IPR010982">
    <property type="entry name" value="Lambda_DNA-bd_dom_sf"/>
</dbReference>
<dbReference type="InterPro" id="IPR001387">
    <property type="entry name" value="Cro/C1-type_HTH"/>
</dbReference>
<dbReference type="GO" id="GO:0003677">
    <property type="term" value="F:DNA binding"/>
    <property type="evidence" value="ECO:0007669"/>
    <property type="project" value="InterPro"/>
</dbReference>
<dbReference type="Pfam" id="PF13560">
    <property type="entry name" value="HTH_31"/>
    <property type="match status" value="1"/>
</dbReference>
<dbReference type="SMART" id="SM00530">
    <property type="entry name" value="HTH_XRE"/>
    <property type="match status" value="1"/>
</dbReference>
<sequence length="86" mass="9498">MTNPTRKKQGKPASDNHTLVALGQRLAQRRRDFGIVQQDLAKTVGVSRSTLHTIEHGGEGVRWEKVIAVAQALDFDIELVPQNPEA</sequence>
<organism evidence="2 3">
    <name type="scientific">Corynebacterium stationis</name>
    <dbReference type="NCBI Taxonomy" id="1705"/>
    <lineage>
        <taxon>Bacteria</taxon>
        <taxon>Bacillati</taxon>
        <taxon>Actinomycetota</taxon>
        <taxon>Actinomycetes</taxon>
        <taxon>Mycobacteriales</taxon>
        <taxon>Corynebacteriaceae</taxon>
        <taxon>Corynebacterium</taxon>
    </lineage>
</organism>
<evidence type="ECO:0000313" key="3">
    <source>
        <dbReference type="Proteomes" id="UP000076947"/>
    </source>
</evidence>
<dbReference type="OrthoDB" id="4420778at2"/>
<dbReference type="AlphaFoldDB" id="A0A177ID61"/>
<dbReference type="EMBL" id="LSTQ01000023">
    <property type="protein sequence ID" value="OAH26576.1"/>
    <property type="molecule type" value="Genomic_DNA"/>
</dbReference>
<evidence type="ECO:0000259" key="1">
    <source>
        <dbReference type="PROSITE" id="PS50943"/>
    </source>
</evidence>
<protein>
    <submittedName>
        <fullName evidence="2">XRE family transcriptional regulator</fullName>
    </submittedName>
</protein>
<comment type="caution">
    <text evidence="2">The sequence shown here is derived from an EMBL/GenBank/DDBJ whole genome shotgun (WGS) entry which is preliminary data.</text>
</comment>
<dbReference type="PROSITE" id="PS50943">
    <property type="entry name" value="HTH_CROC1"/>
    <property type="match status" value="1"/>
</dbReference>